<keyword evidence="1" id="KW-0472">Membrane</keyword>
<protein>
    <submittedName>
        <fullName evidence="4">Uncharacterized protein LOC122965585</fullName>
    </submittedName>
</protein>
<keyword evidence="1" id="KW-0812">Transmembrane</keyword>
<evidence type="ECO:0000256" key="2">
    <source>
        <dbReference type="SAM" id="SignalP"/>
    </source>
</evidence>
<reference evidence="4 5" key="1">
    <citation type="submission" date="2024-01" db="EMBL/GenBank/DDBJ databases">
        <authorList>
            <person name="Alioto T."/>
            <person name="Alioto T."/>
            <person name="Gomez Garrido J."/>
        </authorList>
    </citation>
    <scope>NUCLEOTIDE SEQUENCE [LARGE SCALE GENOMIC DNA]</scope>
</reference>
<feature type="transmembrane region" description="Helical" evidence="1">
    <location>
        <begin position="230"/>
        <end position="251"/>
    </location>
</feature>
<dbReference type="GO" id="GO:1990782">
    <property type="term" value="F:protein tyrosine kinase binding"/>
    <property type="evidence" value="ECO:0007669"/>
    <property type="project" value="TreeGrafter"/>
</dbReference>
<dbReference type="GO" id="GO:0045121">
    <property type="term" value="C:membrane raft"/>
    <property type="evidence" value="ECO:0007669"/>
    <property type="project" value="TreeGrafter"/>
</dbReference>
<keyword evidence="5" id="KW-1185">Reference proteome</keyword>
<comment type="caution">
    <text evidence="4">The sequence shown here is derived from an EMBL/GenBank/DDBJ whole genome shotgun (WGS) entry which is preliminary data.</text>
</comment>
<dbReference type="GO" id="GO:0035723">
    <property type="term" value="P:interleukin-15-mediated signaling pathway"/>
    <property type="evidence" value="ECO:0007669"/>
    <property type="project" value="TreeGrafter"/>
</dbReference>
<dbReference type="AlphaFoldDB" id="A0AAV1NTF7"/>
<dbReference type="PANTHER" id="PTHR11422:SF5">
    <property type="entry name" value="DIVERSE IMMUNOGLOBULIN DOMAIN-CONTAINING PROTEIN 1.1 ISOFORM X1-RELATED"/>
    <property type="match status" value="1"/>
</dbReference>
<evidence type="ECO:0000313" key="5">
    <source>
        <dbReference type="Proteomes" id="UP001314229"/>
    </source>
</evidence>
<keyword evidence="2" id="KW-0732">Signal</keyword>
<evidence type="ECO:0000256" key="1">
    <source>
        <dbReference type="SAM" id="Phobius"/>
    </source>
</evidence>
<dbReference type="EMBL" id="CAWUFR010000059">
    <property type="protein sequence ID" value="CAK6962592.1"/>
    <property type="molecule type" value="Genomic_DNA"/>
</dbReference>
<feature type="chain" id="PRO_5043954036" evidence="2">
    <location>
        <begin position="24"/>
        <end position="310"/>
    </location>
</feature>
<dbReference type="Proteomes" id="UP001314229">
    <property type="component" value="Unassembled WGS sequence"/>
</dbReference>
<accession>A0AAV1NTF7</accession>
<evidence type="ECO:0000259" key="3">
    <source>
        <dbReference type="PROSITE" id="PS50835"/>
    </source>
</evidence>
<feature type="signal peptide" evidence="2">
    <location>
        <begin position="1"/>
        <end position="23"/>
    </location>
</feature>
<dbReference type="InterPro" id="IPR007110">
    <property type="entry name" value="Ig-like_dom"/>
</dbReference>
<proteinExistence type="predicted"/>
<dbReference type="PROSITE" id="PS50835">
    <property type="entry name" value="IG_LIKE"/>
    <property type="match status" value="1"/>
</dbReference>
<keyword evidence="1" id="KW-1133">Transmembrane helix</keyword>
<name>A0AAV1NTF7_SCOSC</name>
<gene>
    <name evidence="4" type="ORF">FSCOSCO3_A012359</name>
</gene>
<dbReference type="GO" id="GO:0070374">
    <property type="term" value="P:positive regulation of ERK1 and ERK2 cascade"/>
    <property type="evidence" value="ECO:0007669"/>
    <property type="project" value="TreeGrafter"/>
</dbReference>
<evidence type="ECO:0000313" key="4">
    <source>
        <dbReference type="EMBL" id="CAK6962592.1"/>
    </source>
</evidence>
<dbReference type="GO" id="GO:0009897">
    <property type="term" value="C:external side of plasma membrane"/>
    <property type="evidence" value="ECO:0007669"/>
    <property type="project" value="TreeGrafter"/>
</dbReference>
<organism evidence="4 5">
    <name type="scientific">Scomber scombrus</name>
    <name type="common">Atlantic mackerel</name>
    <name type="synonym">Scomber vernalis</name>
    <dbReference type="NCBI Taxonomy" id="13677"/>
    <lineage>
        <taxon>Eukaryota</taxon>
        <taxon>Metazoa</taxon>
        <taxon>Chordata</taxon>
        <taxon>Craniata</taxon>
        <taxon>Vertebrata</taxon>
        <taxon>Euteleostomi</taxon>
        <taxon>Actinopterygii</taxon>
        <taxon>Neopterygii</taxon>
        <taxon>Teleostei</taxon>
        <taxon>Neoteleostei</taxon>
        <taxon>Acanthomorphata</taxon>
        <taxon>Pelagiaria</taxon>
        <taxon>Scombriformes</taxon>
        <taxon>Scombridae</taxon>
        <taxon>Scomber</taxon>
    </lineage>
</organism>
<dbReference type="PANTHER" id="PTHR11422">
    <property type="entry name" value="T-CELL SURFACE GLYCOPROTEIN CD4"/>
    <property type="match status" value="1"/>
</dbReference>
<dbReference type="GO" id="GO:0042110">
    <property type="term" value="P:T cell activation"/>
    <property type="evidence" value="ECO:0007669"/>
    <property type="project" value="TreeGrafter"/>
</dbReference>
<sequence length="310" mass="35280">MAGTVHIVMRLLLLSLITTGVHGRNRLKEFPEKNYDIIYPCEDKVCFRLWQFKTKDYIAIVSNGEIQTNKHEKYGDSKCTLKITNLTAEDIRFHRCQEKPDFFSPYKFSSVAQFNLMHGKTLSLHCVFLTYVDKGHCHTRQRKRVFLTWVNEDGAKIQEDSKHEIKQRTTCDTTLTIIPQSPENKKFRCQVTLDKEVNTSVAIHVRIPAPKGRGRGMIIDSKPQGGNKEASGMVVGVVGCLVLTVVVALFIRNRRRTNTQLPDESSNTTSTNNVMNTDDVIYSDIIFPVGSDSVRVHECGSTEYACIRYK</sequence>
<feature type="domain" description="Ig-like" evidence="3">
    <location>
        <begin position="100"/>
        <end position="200"/>
    </location>
</feature>
<dbReference type="GO" id="GO:0042289">
    <property type="term" value="F:MHC class II protein binding"/>
    <property type="evidence" value="ECO:0007669"/>
    <property type="project" value="TreeGrafter"/>
</dbReference>